<keyword evidence="2" id="KW-0472">Membrane</keyword>
<dbReference type="Proteomes" id="UP000053477">
    <property type="component" value="Unassembled WGS sequence"/>
</dbReference>
<feature type="transmembrane region" description="Helical" evidence="2">
    <location>
        <begin position="61"/>
        <end position="84"/>
    </location>
</feature>
<keyword evidence="2" id="KW-0812">Transmembrane</keyword>
<feature type="compositionally biased region" description="Polar residues" evidence="1">
    <location>
        <begin position="196"/>
        <end position="208"/>
    </location>
</feature>
<accession>A0A0H2SCE9</accession>
<gene>
    <name evidence="3" type="ORF">SCHPADRAFT_903159</name>
</gene>
<keyword evidence="2" id="KW-1133">Transmembrane helix</keyword>
<protein>
    <submittedName>
        <fullName evidence="3">Uncharacterized protein</fullName>
    </submittedName>
</protein>
<evidence type="ECO:0000313" key="4">
    <source>
        <dbReference type="Proteomes" id="UP000053477"/>
    </source>
</evidence>
<name>A0A0H2SCE9_9AGAM</name>
<proteinExistence type="predicted"/>
<feature type="region of interest" description="Disordered" evidence="1">
    <location>
        <begin position="92"/>
        <end position="117"/>
    </location>
</feature>
<sequence>MPVFDRIGHELYGLDGTYSGGVGERRSSVVREPVTPAFVARAESSSEAAALPNGEKALTPIIAGSISGSIIGVAWIVAVVYALVKRHRRKKRYKKAGRPDLAHEQPRPDAFIVPPDPAVVMGERTPGERVYVGRNKKKGAKELAKMKEKEKLINGEPATTESNVDHTVDENHVPTSKHTDDVRHALADIPEDDQMNMPSPSRRPTNTSNSIASYIAIDDAALHAKKKKRHDKEKGKDHLREEDFAFDEHSEDHHETSHSRHGHEDGSKPNWPW</sequence>
<feature type="compositionally biased region" description="Basic and acidic residues" evidence="1">
    <location>
        <begin position="163"/>
        <end position="179"/>
    </location>
</feature>
<keyword evidence="4" id="KW-1185">Reference proteome</keyword>
<feature type="compositionally biased region" description="Basic and acidic residues" evidence="1">
    <location>
        <begin position="97"/>
        <end position="107"/>
    </location>
</feature>
<dbReference type="EMBL" id="KQ085941">
    <property type="protein sequence ID" value="KLO14626.1"/>
    <property type="molecule type" value="Genomic_DNA"/>
</dbReference>
<feature type="region of interest" description="Disordered" evidence="1">
    <location>
        <begin position="189"/>
        <end position="208"/>
    </location>
</feature>
<dbReference type="AlphaFoldDB" id="A0A0H2SCE9"/>
<feature type="compositionally biased region" description="Basic and acidic residues" evidence="1">
    <location>
        <begin position="232"/>
        <end position="267"/>
    </location>
</feature>
<reference evidence="3 4" key="1">
    <citation type="submission" date="2015-04" db="EMBL/GenBank/DDBJ databases">
        <title>Complete genome sequence of Schizopora paradoxa KUC8140, a cosmopolitan wood degrader in East Asia.</title>
        <authorList>
            <consortium name="DOE Joint Genome Institute"/>
            <person name="Min B."/>
            <person name="Park H."/>
            <person name="Jang Y."/>
            <person name="Kim J.-J."/>
            <person name="Kim K.H."/>
            <person name="Pangilinan J."/>
            <person name="Lipzen A."/>
            <person name="Riley R."/>
            <person name="Grigoriev I.V."/>
            <person name="Spatafora J.W."/>
            <person name="Choi I.-G."/>
        </authorList>
    </citation>
    <scope>NUCLEOTIDE SEQUENCE [LARGE SCALE GENOMIC DNA]</scope>
    <source>
        <strain evidence="3 4">KUC8140</strain>
    </source>
</reference>
<feature type="region of interest" description="Disordered" evidence="1">
    <location>
        <begin position="224"/>
        <end position="273"/>
    </location>
</feature>
<evidence type="ECO:0000256" key="1">
    <source>
        <dbReference type="SAM" id="MobiDB-lite"/>
    </source>
</evidence>
<dbReference type="InParanoid" id="A0A0H2SCE9"/>
<feature type="region of interest" description="Disordered" evidence="1">
    <location>
        <begin position="156"/>
        <end position="179"/>
    </location>
</feature>
<dbReference type="OrthoDB" id="3184377at2759"/>
<evidence type="ECO:0000313" key="3">
    <source>
        <dbReference type="EMBL" id="KLO14626.1"/>
    </source>
</evidence>
<organism evidence="3 4">
    <name type="scientific">Schizopora paradoxa</name>
    <dbReference type="NCBI Taxonomy" id="27342"/>
    <lineage>
        <taxon>Eukaryota</taxon>
        <taxon>Fungi</taxon>
        <taxon>Dikarya</taxon>
        <taxon>Basidiomycota</taxon>
        <taxon>Agaricomycotina</taxon>
        <taxon>Agaricomycetes</taxon>
        <taxon>Hymenochaetales</taxon>
        <taxon>Schizoporaceae</taxon>
        <taxon>Schizopora</taxon>
    </lineage>
</organism>
<evidence type="ECO:0000256" key="2">
    <source>
        <dbReference type="SAM" id="Phobius"/>
    </source>
</evidence>